<reference evidence="2" key="1">
    <citation type="submission" date="2018-08" db="EMBL/GenBank/DDBJ databases">
        <authorList>
            <person name="Rossello M."/>
        </authorList>
    </citation>
    <scope>NUCLEOTIDE SEQUENCE [LARGE SCALE GENOMIC DNA]</scope>
    <source>
        <strain evidence="2">cv. Chinese Spring</strain>
    </source>
</reference>
<dbReference type="EnsemblPlants" id="TraesCS2A02G331500.1">
    <property type="protein sequence ID" value="TraesCS2A02G331500.1.cds1"/>
    <property type="gene ID" value="TraesCS2A02G331500"/>
</dbReference>
<keyword evidence="1" id="KW-1133">Transmembrane helix</keyword>
<dbReference type="Gramene" id="TraesRN2A0100797800.1">
    <property type="protein sequence ID" value="TraesRN2A0100797800.1"/>
    <property type="gene ID" value="TraesRN2A0100797800"/>
</dbReference>
<proteinExistence type="predicted"/>
<organism evidence="2">
    <name type="scientific">Triticum aestivum</name>
    <name type="common">Wheat</name>
    <dbReference type="NCBI Taxonomy" id="4565"/>
    <lineage>
        <taxon>Eukaryota</taxon>
        <taxon>Viridiplantae</taxon>
        <taxon>Streptophyta</taxon>
        <taxon>Embryophyta</taxon>
        <taxon>Tracheophyta</taxon>
        <taxon>Spermatophyta</taxon>
        <taxon>Magnoliopsida</taxon>
        <taxon>Liliopsida</taxon>
        <taxon>Poales</taxon>
        <taxon>Poaceae</taxon>
        <taxon>BOP clade</taxon>
        <taxon>Pooideae</taxon>
        <taxon>Triticodae</taxon>
        <taxon>Triticeae</taxon>
        <taxon>Triticinae</taxon>
        <taxon>Triticum</taxon>
    </lineage>
</organism>
<keyword evidence="3" id="KW-1185">Reference proteome</keyword>
<dbReference type="Gramene" id="TraesWEE_scaffold_044049_01G000200.1">
    <property type="protein sequence ID" value="TraesWEE_scaffold_044049_01G000200.1"/>
    <property type="gene ID" value="TraesWEE_scaffold_044049_01G000200"/>
</dbReference>
<evidence type="ECO:0000313" key="3">
    <source>
        <dbReference type="Proteomes" id="UP000019116"/>
    </source>
</evidence>
<accession>A0A3B6B1T5</accession>
<dbReference type="Gramene" id="TraesCS2A03G0818400.1">
    <property type="protein sequence ID" value="TraesCS2A03G0818400.1.CDS1"/>
    <property type="gene ID" value="TraesCS2A03G0818400"/>
</dbReference>
<dbReference type="Gramene" id="TraesCAD_scaffold_033552_01G000100.1">
    <property type="protein sequence ID" value="TraesCAD_scaffold_033552_01G000100.1"/>
    <property type="gene ID" value="TraesCAD_scaffold_033552_01G000100"/>
</dbReference>
<sequence>MCFKLNSKERVGCCLLVLLCIALLVGVLFGMGVFRHGYDKLSELGRNRTCYDCHTN</sequence>
<dbReference type="Gramene" id="TraesROB_scaffold_056406_01G000200.1">
    <property type="protein sequence ID" value="TraesROB_scaffold_056406_01G000200.1"/>
    <property type="gene ID" value="TraesROB_scaffold_056406_01G000200"/>
</dbReference>
<dbReference type="STRING" id="4565.A0A3B6B1T5"/>
<evidence type="ECO:0000256" key="1">
    <source>
        <dbReference type="SAM" id="Phobius"/>
    </source>
</evidence>
<keyword evidence="1" id="KW-0472">Membrane</keyword>
<name>A0A3B6B1T5_WHEAT</name>
<feature type="transmembrane region" description="Helical" evidence="1">
    <location>
        <begin position="12"/>
        <end position="34"/>
    </location>
</feature>
<dbReference type="Gramene" id="TraesCLE_scaffold_068337_01G000200.1">
    <property type="protein sequence ID" value="TraesCLE_scaffold_068337_01G000200.1"/>
    <property type="gene ID" value="TraesCLE_scaffold_068337_01G000200"/>
</dbReference>
<dbReference type="Gramene" id="TraesPARA_EIv1.0_0383390.1">
    <property type="protein sequence ID" value="TraesPARA_EIv1.0_0383390.1.CDS1"/>
    <property type="gene ID" value="TraesPARA_EIv1.0_0383390"/>
</dbReference>
<dbReference type="SMR" id="A0A3B6B1T5"/>
<dbReference type="Gramene" id="TraesJUL2A03G00735290.1">
    <property type="protein sequence ID" value="TraesJUL2A03G00735290.1.CDS1"/>
    <property type="gene ID" value="TraesJUL2A03G00735290"/>
</dbReference>
<dbReference type="Gramene" id="TraesCS2A02G331500.1">
    <property type="protein sequence ID" value="TraesCS2A02G331500.1.cds1"/>
    <property type="gene ID" value="TraesCS2A02G331500"/>
</dbReference>
<dbReference type="PaxDb" id="4565-Traes_2AL_5A2B0DD01.1"/>
<protein>
    <submittedName>
        <fullName evidence="2">Uncharacterized protein</fullName>
    </submittedName>
</protein>
<keyword evidence="1" id="KW-0812">Transmembrane</keyword>
<dbReference type="AlphaFoldDB" id="A0A3B6B1T5"/>
<reference evidence="2" key="2">
    <citation type="submission" date="2018-10" db="UniProtKB">
        <authorList>
            <consortium name="EnsemblPlants"/>
        </authorList>
    </citation>
    <scope>IDENTIFICATION</scope>
</reference>
<dbReference type="Proteomes" id="UP000019116">
    <property type="component" value="Chromosome 2A"/>
</dbReference>
<evidence type="ECO:0000313" key="2">
    <source>
        <dbReference type="EnsemblPlants" id="TraesCS2A02G331500.1.cds1"/>
    </source>
</evidence>